<gene>
    <name evidence="2" type="ORF">M5K25_020765</name>
</gene>
<dbReference type="PANTHER" id="PTHR34666">
    <property type="entry name" value="EXPRESSED PROTEIN"/>
    <property type="match status" value="1"/>
</dbReference>
<dbReference type="EMBL" id="JANQDX010000016">
    <property type="protein sequence ID" value="KAL0909858.1"/>
    <property type="molecule type" value="Genomic_DNA"/>
</dbReference>
<evidence type="ECO:0000256" key="1">
    <source>
        <dbReference type="SAM" id="MobiDB-lite"/>
    </source>
</evidence>
<accession>A0ABD0UAY3</accession>
<organism evidence="2 3">
    <name type="scientific">Dendrobium thyrsiflorum</name>
    <name type="common">Pinecone-like raceme dendrobium</name>
    <name type="synonym">Orchid</name>
    <dbReference type="NCBI Taxonomy" id="117978"/>
    <lineage>
        <taxon>Eukaryota</taxon>
        <taxon>Viridiplantae</taxon>
        <taxon>Streptophyta</taxon>
        <taxon>Embryophyta</taxon>
        <taxon>Tracheophyta</taxon>
        <taxon>Spermatophyta</taxon>
        <taxon>Magnoliopsida</taxon>
        <taxon>Liliopsida</taxon>
        <taxon>Asparagales</taxon>
        <taxon>Orchidaceae</taxon>
        <taxon>Epidendroideae</taxon>
        <taxon>Malaxideae</taxon>
        <taxon>Dendrobiinae</taxon>
        <taxon>Dendrobium</taxon>
    </lineage>
</organism>
<proteinExistence type="predicted"/>
<name>A0ABD0UAY3_DENTH</name>
<comment type="caution">
    <text evidence="2">The sequence shown here is derived from an EMBL/GenBank/DDBJ whole genome shotgun (WGS) entry which is preliminary data.</text>
</comment>
<dbReference type="PANTHER" id="PTHR34666:SF1">
    <property type="entry name" value="OS02G0554800 PROTEIN"/>
    <property type="match status" value="1"/>
</dbReference>
<keyword evidence="3" id="KW-1185">Reference proteome</keyword>
<evidence type="ECO:0000313" key="2">
    <source>
        <dbReference type="EMBL" id="KAL0909858.1"/>
    </source>
</evidence>
<sequence length="177" mass="20349">MASNPSPIAEDPYSMAKNMEEFSFPEVSVEQNSHHQLSFPHFASSPLWFQSSTSYHKFTALDRHDQRRRSFSSVDLRCLDRKSSTEVKDEERMDMLWEDLNEELHQIPHKGRSGRRVGLDGSGNSTKLDGKRHGAGDICSKAVPNRRPGLMIILKVLKTLLLLQKIRKRRKMSAYHT</sequence>
<feature type="region of interest" description="Disordered" evidence="1">
    <location>
        <begin position="108"/>
        <end position="134"/>
    </location>
</feature>
<evidence type="ECO:0000313" key="3">
    <source>
        <dbReference type="Proteomes" id="UP001552299"/>
    </source>
</evidence>
<protein>
    <submittedName>
        <fullName evidence="2">Uncharacterized protein</fullName>
    </submittedName>
</protein>
<dbReference type="Proteomes" id="UP001552299">
    <property type="component" value="Unassembled WGS sequence"/>
</dbReference>
<reference evidence="2 3" key="1">
    <citation type="journal article" date="2024" name="Plant Biotechnol. J.">
        <title>Dendrobium thyrsiflorum genome and its molecular insights into genes involved in important horticultural traits.</title>
        <authorList>
            <person name="Chen B."/>
            <person name="Wang J.Y."/>
            <person name="Zheng P.J."/>
            <person name="Li K.L."/>
            <person name="Liang Y.M."/>
            <person name="Chen X.F."/>
            <person name="Zhang C."/>
            <person name="Zhao X."/>
            <person name="He X."/>
            <person name="Zhang G.Q."/>
            <person name="Liu Z.J."/>
            <person name="Xu Q."/>
        </authorList>
    </citation>
    <scope>NUCLEOTIDE SEQUENCE [LARGE SCALE GENOMIC DNA]</scope>
    <source>
        <strain evidence="2">GZMU011</strain>
    </source>
</reference>
<dbReference type="AlphaFoldDB" id="A0ABD0UAY3"/>